<protein>
    <recommendedName>
        <fullName evidence="4">Phage recombination protein Bet</fullName>
    </recommendedName>
</protein>
<name>A0AAP7DET5_9VIBR</name>
<feature type="region of interest" description="Disordered" evidence="1">
    <location>
        <begin position="216"/>
        <end position="237"/>
    </location>
</feature>
<dbReference type="InterPro" id="IPR018330">
    <property type="entry name" value="RecT_fam"/>
</dbReference>
<organism evidence="2 3">
    <name type="scientific">Vibrio coralliilyticus</name>
    <dbReference type="NCBI Taxonomy" id="190893"/>
    <lineage>
        <taxon>Bacteria</taxon>
        <taxon>Pseudomonadati</taxon>
        <taxon>Pseudomonadota</taxon>
        <taxon>Gammaproteobacteria</taxon>
        <taxon>Vibrionales</taxon>
        <taxon>Vibrionaceae</taxon>
        <taxon>Vibrio</taxon>
    </lineage>
</organism>
<dbReference type="EMBL" id="VTXP01000015">
    <property type="protein sequence ID" value="NOJ25329.1"/>
    <property type="molecule type" value="Genomic_DNA"/>
</dbReference>
<evidence type="ECO:0000313" key="3">
    <source>
        <dbReference type="Proteomes" id="UP000576645"/>
    </source>
</evidence>
<reference evidence="2 3" key="1">
    <citation type="submission" date="2019-09" db="EMBL/GenBank/DDBJ databases">
        <title>Draft genome sequencing and comparative genomics of hatchery-associated Vibrios.</title>
        <authorList>
            <person name="Kehlet-Delgado H."/>
            <person name="Mueller R.S."/>
        </authorList>
    </citation>
    <scope>NUCLEOTIDE SEQUENCE [LARGE SCALE GENOMIC DNA]</scope>
    <source>
        <strain evidence="2 3">09-121-3</strain>
    </source>
</reference>
<proteinExistence type="predicted"/>
<dbReference type="GO" id="GO:0003677">
    <property type="term" value="F:DNA binding"/>
    <property type="evidence" value="ECO:0007669"/>
    <property type="project" value="InterPro"/>
</dbReference>
<dbReference type="Pfam" id="PF03837">
    <property type="entry name" value="RecT"/>
    <property type="match status" value="1"/>
</dbReference>
<dbReference type="GO" id="GO:0006259">
    <property type="term" value="P:DNA metabolic process"/>
    <property type="evidence" value="ECO:0007669"/>
    <property type="project" value="InterPro"/>
</dbReference>
<evidence type="ECO:0000313" key="2">
    <source>
        <dbReference type="EMBL" id="NOJ25329.1"/>
    </source>
</evidence>
<accession>A0AAP7DET5</accession>
<sequence length="352" mass="40471">MSGSKQPNNVRKIDSANSLIIRMAENYGVNADKLLETLKATAFRQRSGLPAPTNEQMMALLIVADQYNLNPFTKEIYAYPDSNNGIVPVVGIDGWSRIVNSHRQYDGMEFRFSDSTFKPEGMDREVFEWIECIMYRKDRDRPIIIREYMDEIYRPPIQKMGTNGPYVRKGPWQTHTRRLARHKVVIQTARIALGYTGIYDEDEAERILENQGTYVGSNTPKSIEFESNPAANEQNALPKPHAQPELMQDLEQAEFKEIEGTQEHVPVEQPQAAKQEQNDIPSSNEFVKTKFGEIPRRNETMIRQMIEFTKQANAWETTLDSFEERYAGTISHEYALDELNKARKASINPESE</sequence>
<dbReference type="AlphaFoldDB" id="A0AAP7DET5"/>
<evidence type="ECO:0000256" key="1">
    <source>
        <dbReference type="SAM" id="MobiDB-lite"/>
    </source>
</evidence>
<gene>
    <name evidence="2" type="ORF">F0238_21620</name>
</gene>
<comment type="caution">
    <text evidence="2">The sequence shown here is derived from an EMBL/GenBank/DDBJ whole genome shotgun (WGS) entry which is preliminary data.</text>
</comment>
<evidence type="ECO:0008006" key="4">
    <source>
        <dbReference type="Google" id="ProtNLM"/>
    </source>
</evidence>
<dbReference type="Proteomes" id="UP000576645">
    <property type="component" value="Unassembled WGS sequence"/>
</dbReference>